<accession>A0A8D8AFY9</accession>
<evidence type="ECO:0000313" key="1">
    <source>
        <dbReference type="EMBL" id="CAG6454623.1"/>
    </source>
</evidence>
<reference evidence="1" key="1">
    <citation type="submission" date="2021-05" db="EMBL/GenBank/DDBJ databases">
        <authorList>
            <person name="Alioto T."/>
            <person name="Alioto T."/>
            <person name="Gomez Garrido J."/>
        </authorList>
    </citation>
    <scope>NUCLEOTIDE SEQUENCE</scope>
</reference>
<sequence length="99" mass="11471">MSYCARGLGERNQRILCTLFFFWEKQGEIKLKRRSKSKRFPQSYTTAKHKLGILVNMNARSGGVRYRRDRERNANLKSIHFNGVCFRDGGGRGESQEIG</sequence>
<dbReference type="EMBL" id="HBUE01026790">
    <property type="protein sequence ID" value="CAG6454623.1"/>
    <property type="molecule type" value="Transcribed_RNA"/>
</dbReference>
<name>A0A8D8AFY9_CULPI</name>
<dbReference type="AlphaFoldDB" id="A0A8D8AFY9"/>
<organism evidence="1">
    <name type="scientific">Culex pipiens</name>
    <name type="common">House mosquito</name>
    <dbReference type="NCBI Taxonomy" id="7175"/>
    <lineage>
        <taxon>Eukaryota</taxon>
        <taxon>Metazoa</taxon>
        <taxon>Ecdysozoa</taxon>
        <taxon>Arthropoda</taxon>
        <taxon>Hexapoda</taxon>
        <taxon>Insecta</taxon>
        <taxon>Pterygota</taxon>
        <taxon>Neoptera</taxon>
        <taxon>Endopterygota</taxon>
        <taxon>Diptera</taxon>
        <taxon>Nematocera</taxon>
        <taxon>Culicoidea</taxon>
        <taxon>Culicidae</taxon>
        <taxon>Culicinae</taxon>
        <taxon>Culicini</taxon>
        <taxon>Culex</taxon>
        <taxon>Culex</taxon>
    </lineage>
</organism>
<proteinExistence type="predicted"/>
<protein>
    <submittedName>
        <fullName evidence="1">(northern house mosquito) hypothetical protein</fullName>
    </submittedName>
</protein>